<sequence length="560" mass="61370">MKTPFARIAKTDGGARPAGLLSRIADGWRQQLDQRTSVILPQYTRPGRPGFVVGFAVILAVACYLYGFGFSLTAPIRATHFIAPLGVLLMLMVWALPELGAAPTRLLERLFFAFLISTALWPSYLAITLPGLPWINMARLIGFPLVLVLAISISISRQFRDDTMQSLETIPSLWKMVAAFGAIQIITIPLSGTPQFSIQKVIIYSISWIAMFFVAAYAFRKPKSGWFFIAIIVTCGVILTGIAIRERQVGQILWANSIPSWLSVDDPSVQRMFGTTGRAGTNIYRSQAIFATPLALGEYLALCTPFILHMVAGPGFRLWIRALGLVLLPVIFFGILTTDTRLGVVGYIMSIGIYIFLWGLLRWRENPRGLIGPAVVLSYPATAMAFIVAVLSFNRLRVMTIGGGKHQASTEARYDQWAEGIPLVFQHPWGHGAARGAGALGFRNPAGTLTIDSYWLAIGLDYGVLGFVTFYGAFLVAVAAGLRTVARGVKSRELALIVPLTIALFVYFVIKSIYAGTENQPIAFMMLGAMSALVYRARLEQGPEVPKEKKTKRKKGVILA</sequence>
<keyword evidence="2 5" id="KW-0812">Transmembrane</keyword>
<evidence type="ECO:0000313" key="8">
    <source>
        <dbReference type="Proteomes" id="UP000249524"/>
    </source>
</evidence>
<evidence type="ECO:0000256" key="5">
    <source>
        <dbReference type="SAM" id="Phobius"/>
    </source>
</evidence>
<dbReference type="PANTHER" id="PTHR37422">
    <property type="entry name" value="TEICHURONIC ACID BIOSYNTHESIS PROTEIN TUAE"/>
    <property type="match status" value="1"/>
</dbReference>
<name>A0A328BHE3_9CAUL</name>
<feature type="transmembrane region" description="Helical" evidence="5">
    <location>
        <begin position="318"/>
        <end position="336"/>
    </location>
</feature>
<organism evidence="7 8">
    <name type="scientific">Phenylobacterium kunshanense</name>
    <dbReference type="NCBI Taxonomy" id="1445034"/>
    <lineage>
        <taxon>Bacteria</taxon>
        <taxon>Pseudomonadati</taxon>
        <taxon>Pseudomonadota</taxon>
        <taxon>Alphaproteobacteria</taxon>
        <taxon>Caulobacterales</taxon>
        <taxon>Caulobacteraceae</taxon>
        <taxon>Phenylobacterium</taxon>
    </lineage>
</organism>
<evidence type="ECO:0000259" key="6">
    <source>
        <dbReference type="Pfam" id="PF04932"/>
    </source>
</evidence>
<gene>
    <name evidence="7" type="ORF">DJ019_09910</name>
</gene>
<dbReference type="InterPro" id="IPR051533">
    <property type="entry name" value="WaaL-like"/>
</dbReference>
<feature type="domain" description="O-antigen ligase-related" evidence="6">
    <location>
        <begin position="330"/>
        <end position="470"/>
    </location>
</feature>
<dbReference type="EMBL" id="QFYS01000003">
    <property type="protein sequence ID" value="RAK66543.1"/>
    <property type="molecule type" value="Genomic_DNA"/>
</dbReference>
<dbReference type="AlphaFoldDB" id="A0A328BHE3"/>
<feature type="transmembrane region" description="Helical" evidence="5">
    <location>
        <begin position="226"/>
        <end position="244"/>
    </location>
</feature>
<dbReference type="RefSeq" id="WP_111275851.1">
    <property type="nucleotide sequence ID" value="NZ_QFYS01000003.1"/>
</dbReference>
<keyword evidence="8" id="KW-1185">Reference proteome</keyword>
<evidence type="ECO:0000256" key="1">
    <source>
        <dbReference type="ARBA" id="ARBA00004141"/>
    </source>
</evidence>
<keyword evidence="3 5" id="KW-1133">Transmembrane helix</keyword>
<evidence type="ECO:0000256" key="3">
    <source>
        <dbReference type="ARBA" id="ARBA00022989"/>
    </source>
</evidence>
<protein>
    <recommendedName>
        <fullName evidence="6">O-antigen ligase-related domain-containing protein</fullName>
    </recommendedName>
</protein>
<feature type="transmembrane region" description="Helical" evidence="5">
    <location>
        <begin position="288"/>
        <end position="311"/>
    </location>
</feature>
<feature type="transmembrane region" description="Helical" evidence="5">
    <location>
        <begin position="342"/>
        <end position="361"/>
    </location>
</feature>
<dbReference type="OrthoDB" id="7209936at2"/>
<keyword evidence="4 5" id="KW-0472">Membrane</keyword>
<dbReference type="InterPro" id="IPR007016">
    <property type="entry name" value="O-antigen_ligase-rel_domated"/>
</dbReference>
<comment type="subcellular location">
    <subcellularLocation>
        <location evidence="1">Membrane</location>
        <topology evidence="1">Multi-pass membrane protein</topology>
    </subcellularLocation>
</comment>
<feature type="transmembrane region" description="Helical" evidence="5">
    <location>
        <begin position="462"/>
        <end position="482"/>
    </location>
</feature>
<evidence type="ECO:0000256" key="4">
    <source>
        <dbReference type="ARBA" id="ARBA00023136"/>
    </source>
</evidence>
<feature type="transmembrane region" description="Helical" evidence="5">
    <location>
        <begin position="494"/>
        <end position="515"/>
    </location>
</feature>
<dbReference type="PANTHER" id="PTHR37422:SF13">
    <property type="entry name" value="LIPOPOLYSACCHARIDE BIOSYNTHESIS PROTEIN PA4999-RELATED"/>
    <property type="match status" value="1"/>
</dbReference>
<feature type="transmembrane region" description="Helical" evidence="5">
    <location>
        <begin position="109"/>
        <end position="127"/>
    </location>
</feature>
<evidence type="ECO:0000313" key="7">
    <source>
        <dbReference type="EMBL" id="RAK66543.1"/>
    </source>
</evidence>
<dbReference type="Proteomes" id="UP000249524">
    <property type="component" value="Unassembled WGS sequence"/>
</dbReference>
<proteinExistence type="predicted"/>
<comment type="caution">
    <text evidence="7">The sequence shown here is derived from an EMBL/GenBank/DDBJ whole genome shotgun (WGS) entry which is preliminary data.</text>
</comment>
<feature type="transmembrane region" description="Helical" evidence="5">
    <location>
        <begin position="51"/>
        <end position="72"/>
    </location>
</feature>
<evidence type="ECO:0000256" key="2">
    <source>
        <dbReference type="ARBA" id="ARBA00022692"/>
    </source>
</evidence>
<feature type="transmembrane region" description="Helical" evidence="5">
    <location>
        <begin position="78"/>
        <end position="97"/>
    </location>
</feature>
<accession>A0A328BHE3</accession>
<feature type="transmembrane region" description="Helical" evidence="5">
    <location>
        <begin position="370"/>
        <end position="393"/>
    </location>
</feature>
<feature type="transmembrane region" description="Helical" evidence="5">
    <location>
        <begin position="173"/>
        <end position="190"/>
    </location>
</feature>
<feature type="transmembrane region" description="Helical" evidence="5">
    <location>
        <begin position="202"/>
        <end position="219"/>
    </location>
</feature>
<dbReference type="Pfam" id="PF04932">
    <property type="entry name" value="Wzy_C"/>
    <property type="match status" value="1"/>
</dbReference>
<dbReference type="GO" id="GO:0016020">
    <property type="term" value="C:membrane"/>
    <property type="evidence" value="ECO:0007669"/>
    <property type="project" value="UniProtKB-SubCell"/>
</dbReference>
<feature type="transmembrane region" description="Helical" evidence="5">
    <location>
        <begin position="133"/>
        <end position="153"/>
    </location>
</feature>
<reference evidence="7 8" key="1">
    <citation type="submission" date="2018-05" db="EMBL/GenBank/DDBJ databases">
        <authorList>
            <person name="Lanie J.A."/>
            <person name="Ng W.-L."/>
            <person name="Kazmierczak K.M."/>
            <person name="Andrzejewski T.M."/>
            <person name="Davidsen T.M."/>
            <person name="Wayne K.J."/>
            <person name="Tettelin H."/>
            <person name="Glass J.I."/>
            <person name="Rusch D."/>
            <person name="Podicherti R."/>
            <person name="Tsui H.-C.T."/>
            <person name="Winkler M.E."/>
        </authorList>
    </citation>
    <scope>NUCLEOTIDE SEQUENCE [LARGE SCALE GENOMIC DNA]</scope>
    <source>
        <strain evidence="7 8">BUT-10</strain>
    </source>
</reference>